<accession>A0A1R3T3Y9</accession>
<sequence length="917" mass="103678">MRMKTKFIFIGCWFVVLLVSAGCAGKSNDGTLSPENLRCEYLINPSGIDIINPHLSWYSASEERNQKQTAYRILVSSSLEKLGSNEGDLWDSKKVGSDESIHIIYNGKELNSEEECFWKVKVWDGEGKESAWSEPAKWSMGLLDEADWEGYWIGLDSLVGNDKQFGLSARYLRKEFAAAEKVKRATAYICGLGLFELYINGNKTGDQVLAPALSEYPKTSYYMTFDVTKEISEGQNAVGVILGSGRYFAPVKWDQNYGFPKMIFQLNIEFADGSRQSIISDTTWNMTADGPITFNNEFDGEEYDARKEMPGWNRVHFNDSRWIKAERVSNPSEKLKAQMIEPIKIIETVKPKAIKEIKPGVYVYDMGQNMVGWIALRVNAPEGTEIKLRFAETIHPDGELNVANLRLAKQTDVYITKGEEMEEWQPSFTYHGFRYVELSGYPGKPDLHMIEGKVVHDNLKVTGQFNCSSDMINRIYNAAYWGIRGNYRSVPTDCPQRDERQAWLGDRSAGSLGESFIFDNNAIYSKWMADISDGQKTSGSISDVNPTYRKVYSDNVTWPSTFIMVPGCLYRQFGNSKVIAGNYDALKRWISHMRDNYMKDDLLPRDSYGDWCMVSEDRSVIHSKDPVTITPGDYLGSSYFYYDLILMEKYAHLLGKTEDAGEFRQLSDKMKEAINRTYLHKDSIYYANNTVTANVVALAFDLPPIALRSKVFDHIVHRIEHDYDGHTSCGAIGQQWLMQTLTDNGRPDLALKIAENTTYPGFGYMLENGATTIWELWNGDTAPPKMNSANHVMLLGDFVTWLYQRLAGINADPDNPGFKNIIMKPIPVEGLDYVHSEYHSIHGLIKSSWKKEGQSFIWDITVPCNTTATVYIAALSEKDVAEGSKRASSAEGVKLIGTDNGYVVYKVGSGNYHFIVE</sequence>
<dbReference type="PIRSF" id="PIRSF010631">
    <property type="entry name" value="A-rhamnsds"/>
    <property type="match status" value="1"/>
</dbReference>
<dbReference type="Gene3D" id="2.60.120.260">
    <property type="entry name" value="Galactose-binding domain-like"/>
    <property type="match status" value="2"/>
</dbReference>
<proteinExistence type="predicted"/>
<dbReference type="Proteomes" id="UP000187464">
    <property type="component" value="Chromosome I"/>
</dbReference>
<dbReference type="PANTHER" id="PTHR33307:SF6">
    <property type="entry name" value="ALPHA-RHAMNOSIDASE (EUROFUNG)-RELATED"/>
    <property type="match status" value="1"/>
</dbReference>
<dbReference type="KEGG" id="psac:PSM36_0404"/>
<dbReference type="InterPro" id="IPR013737">
    <property type="entry name" value="Bac_rhamnosid_N"/>
</dbReference>
<gene>
    <name evidence="9" type="ORF">PSM36_0404</name>
</gene>
<dbReference type="InterPro" id="IPR035396">
    <property type="entry name" value="Bac_rhamnosid6H"/>
</dbReference>
<dbReference type="GO" id="GO:0030596">
    <property type="term" value="F:alpha-L-rhamnosidase activity"/>
    <property type="evidence" value="ECO:0007669"/>
    <property type="project" value="UniProtKB-EC"/>
</dbReference>
<dbReference type="InterPro" id="IPR008902">
    <property type="entry name" value="Rhamnosid_concanavalin"/>
</dbReference>
<evidence type="ECO:0000256" key="4">
    <source>
        <dbReference type="SAM" id="SignalP"/>
    </source>
</evidence>
<comment type="catalytic activity">
    <reaction evidence="1">
        <text>Hydrolysis of terminal non-reducing alpha-L-rhamnose residues in alpha-L-rhamnosides.</text>
        <dbReference type="EC" id="3.2.1.40"/>
    </reaction>
</comment>
<dbReference type="Pfam" id="PF05592">
    <property type="entry name" value="Bac_rhamnosid"/>
    <property type="match status" value="1"/>
</dbReference>
<dbReference type="Gene3D" id="2.60.420.10">
    <property type="entry name" value="Maltose phosphorylase, domain 3"/>
    <property type="match status" value="1"/>
</dbReference>
<dbReference type="EMBL" id="LT605205">
    <property type="protein sequence ID" value="SCD19237.1"/>
    <property type="molecule type" value="Genomic_DNA"/>
</dbReference>
<dbReference type="InterPro" id="IPR012341">
    <property type="entry name" value="6hp_glycosidase-like_sf"/>
</dbReference>
<feature type="chain" id="PRO_5012593756" description="alpha-L-rhamnosidase" evidence="4">
    <location>
        <begin position="22"/>
        <end position="917"/>
    </location>
</feature>
<feature type="domain" description="Bacterial alpha-L-rhamnosidase N-terminal" evidence="6">
    <location>
        <begin position="181"/>
        <end position="347"/>
    </location>
</feature>
<evidence type="ECO:0000256" key="2">
    <source>
        <dbReference type="ARBA" id="ARBA00012652"/>
    </source>
</evidence>
<dbReference type="InterPro" id="IPR013783">
    <property type="entry name" value="Ig-like_fold"/>
</dbReference>
<feature type="domain" description="Alpha-L-rhamnosidase C-terminal" evidence="8">
    <location>
        <begin position="808"/>
        <end position="884"/>
    </location>
</feature>
<dbReference type="InterPro" id="IPR035398">
    <property type="entry name" value="Bac_rhamnosid_C"/>
</dbReference>
<dbReference type="InterPro" id="IPR016007">
    <property type="entry name" value="Alpha_rhamnosid"/>
</dbReference>
<evidence type="ECO:0000259" key="6">
    <source>
        <dbReference type="Pfam" id="PF08531"/>
    </source>
</evidence>
<evidence type="ECO:0000259" key="7">
    <source>
        <dbReference type="Pfam" id="PF17389"/>
    </source>
</evidence>
<dbReference type="Pfam" id="PF25788">
    <property type="entry name" value="Ig_Rha78A_N"/>
    <property type="match status" value="1"/>
</dbReference>
<feature type="domain" description="Alpha-L-rhamnosidase concanavalin-like" evidence="5">
    <location>
        <begin position="356"/>
        <end position="456"/>
    </location>
</feature>
<evidence type="ECO:0000256" key="3">
    <source>
        <dbReference type="ARBA" id="ARBA00022801"/>
    </source>
</evidence>
<dbReference type="InterPro" id="IPR008928">
    <property type="entry name" value="6-hairpin_glycosidase_sf"/>
</dbReference>
<dbReference type="STRING" id="1642647.PSM36_0404"/>
<dbReference type="AlphaFoldDB" id="A0A1R3T3Y9"/>
<dbReference type="Pfam" id="PF17390">
    <property type="entry name" value="Bac_rhamnosid_C"/>
    <property type="match status" value="1"/>
</dbReference>
<name>A0A1R3T3Y9_9BACT</name>
<dbReference type="PROSITE" id="PS51257">
    <property type="entry name" value="PROKAR_LIPOPROTEIN"/>
    <property type="match status" value="1"/>
</dbReference>
<evidence type="ECO:0000259" key="5">
    <source>
        <dbReference type="Pfam" id="PF05592"/>
    </source>
</evidence>
<dbReference type="GO" id="GO:0005975">
    <property type="term" value="P:carbohydrate metabolic process"/>
    <property type="evidence" value="ECO:0007669"/>
    <property type="project" value="InterPro"/>
</dbReference>
<dbReference type="Pfam" id="PF17389">
    <property type="entry name" value="Bac_rhamnosid6H"/>
    <property type="match status" value="1"/>
</dbReference>
<feature type="domain" description="Alpha-L-rhamnosidase six-hairpin glycosidase" evidence="7">
    <location>
        <begin position="462"/>
        <end position="805"/>
    </location>
</feature>
<organism evidence="9 10">
    <name type="scientific">Proteiniphilum saccharofermentans</name>
    <dbReference type="NCBI Taxonomy" id="1642647"/>
    <lineage>
        <taxon>Bacteria</taxon>
        <taxon>Pseudomonadati</taxon>
        <taxon>Bacteroidota</taxon>
        <taxon>Bacteroidia</taxon>
        <taxon>Bacteroidales</taxon>
        <taxon>Dysgonomonadaceae</taxon>
        <taxon>Proteiniphilum</taxon>
    </lineage>
</organism>
<feature type="signal peptide" evidence="4">
    <location>
        <begin position="1"/>
        <end position="21"/>
    </location>
</feature>
<dbReference type="Gene3D" id="2.60.40.10">
    <property type="entry name" value="Immunoglobulins"/>
    <property type="match status" value="1"/>
</dbReference>
<dbReference type="Gene3D" id="1.50.10.10">
    <property type="match status" value="1"/>
</dbReference>
<dbReference type="PANTHER" id="PTHR33307">
    <property type="entry name" value="ALPHA-RHAMNOSIDASE (EUROFUNG)"/>
    <property type="match status" value="1"/>
</dbReference>
<keyword evidence="4" id="KW-0732">Signal</keyword>
<evidence type="ECO:0000313" key="10">
    <source>
        <dbReference type="Proteomes" id="UP000187464"/>
    </source>
</evidence>
<dbReference type="EC" id="3.2.1.40" evidence="2"/>
<dbReference type="SUPFAM" id="SSF48208">
    <property type="entry name" value="Six-hairpin glycosidases"/>
    <property type="match status" value="1"/>
</dbReference>
<keyword evidence="10" id="KW-1185">Reference proteome</keyword>
<reference evidence="9 10" key="1">
    <citation type="submission" date="2016-08" db="EMBL/GenBank/DDBJ databases">
        <authorList>
            <person name="Seilhamer J.J."/>
        </authorList>
    </citation>
    <scope>NUCLEOTIDE SEQUENCE [LARGE SCALE GENOMIC DNA]</scope>
    <source>
        <strain evidence="9">M3/6</strain>
    </source>
</reference>
<protein>
    <recommendedName>
        <fullName evidence="2">alpha-L-rhamnosidase</fullName>
        <ecNumber evidence="2">3.2.1.40</ecNumber>
    </recommendedName>
</protein>
<evidence type="ECO:0000313" key="9">
    <source>
        <dbReference type="EMBL" id="SCD19237.1"/>
    </source>
</evidence>
<evidence type="ECO:0000256" key="1">
    <source>
        <dbReference type="ARBA" id="ARBA00001445"/>
    </source>
</evidence>
<evidence type="ECO:0000259" key="8">
    <source>
        <dbReference type="Pfam" id="PF17390"/>
    </source>
</evidence>
<keyword evidence="3" id="KW-0378">Hydrolase</keyword>
<dbReference type="Pfam" id="PF08531">
    <property type="entry name" value="Bac_rhamnosid_N"/>
    <property type="match status" value="1"/>
</dbReference>